<dbReference type="PANTHER" id="PTHR39569">
    <property type="entry name" value="INORGANIC TRIPHOSPHATASE"/>
    <property type="match status" value="1"/>
</dbReference>
<dbReference type="Gene3D" id="1.40.20.10">
    <property type="entry name" value="CHAD domain"/>
    <property type="match status" value="1"/>
</dbReference>
<dbReference type="InterPro" id="IPR038186">
    <property type="entry name" value="CHAD_dom_sf"/>
</dbReference>
<sequence length="509" mass="59014">METEIELKFAVASSEEDEGEPILEQLQKLLTPILQNQGYSHKRLTNTYFDTAQQSLRALDAGLRVRTVDGESEQTLKTAGSSVGGLHKRPEYNIPTTANVPDLSLFPAEAWPDHVSIQDLQDALTPLFTTDFTRHKWRVLSQESLIEVVYDSGAVSAQENHTPIHEIEIELVDGDMRELFSLADILVDKLPLRLSNDSKAARGYRLFLNQPMQDKKSLGTVNLSADLDVETAFARAIEHGLAHWQHHEEIYCREGHIRSLKQLLRGIWLVRHTLWLFRDYVPKKASSEIRKELKWLNNEFEWLDGALHIKQLTSKKGNYRKRIGEDERLLNYLEQTFASTLKENATVPLFYSQRYNRVILKLMRWLTERGWRCYSEIDENLLSENIYSVATKLNQQSWVRIQKKMPSKEQFGMQDYIDVERSIGRGLLTGVCVGSLYNESDRMDFRSPWLDIMEGISDLKTLNLFLQCLDSYTEDNQQELQQWAENKITNLVKVMEQSRQSALKMVPYW</sequence>
<feature type="domain" description="CYTH" evidence="1">
    <location>
        <begin position="2"/>
        <end position="210"/>
    </location>
</feature>
<dbReference type="Pfam" id="PF01928">
    <property type="entry name" value="CYTH"/>
    <property type="match status" value="1"/>
</dbReference>
<dbReference type="InterPro" id="IPR007899">
    <property type="entry name" value="CHAD_dom"/>
</dbReference>
<proteinExistence type="predicted"/>
<protein>
    <submittedName>
        <fullName evidence="3">CYTH domain-containing protein</fullName>
    </submittedName>
</protein>
<dbReference type="Gene3D" id="2.40.320.10">
    <property type="entry name" value="Hypothetical Protein Pfu-838710-001"/>
    <property type="match status" value="1"/>
</dbReference>
<accession>A0ABV1RD43</accession>
<evidence type="ECO:0000313" key="3">
    <source>
        <dbReference type="EMBL" id="MER2490848.1"/>
    </source>
</evidence>
<evidence type="ECO:0000259" key="1">
    <source>
        <dbReference type="PROSITE" id="PS51707"/>
    </source>
</evidence>
<dbReference type="PROSITE" id="PS51707">
    <property type="entry name" value="CYTH"/>
    <property type="match status" value="1"/>
</dbReference>
<dbReference type="RefSeq" id="WP_143870232.1">
    <property type="nucleotide sequence ID" value="NZ_CP041660.1"/>
</dbReference>
<dbReference type="InterPro" id="IPR023577">
    <property type="entry name" value="CYTH_domain"/>
</dbReference>
<dbReference type="PROSITE" id="PS51708">
    <property type="entry name" value="CHAD"/>
    <property type="match status" value="1"/>
</dbReference>
<evidence type="ECO:0000313" key="4">
    <source>
        <dbReference type="Proteomes" id="UP001467690"/>
    </source>
</evidence>
<comment type="caution">
    <text evidence="3">The sequence shown here is derived from an EMBL/GenBank/DDBJ whole genome shotgun (WGS) entry which is preliminary data.</text>
</comment>
<feature type="domain" description="CHAD" evidence="2">
    <location>
        <begin position="226"/>
        <end position="489"/>
    </location>
</feature>
<reference evidence="3 4" key="1">
    <citation type="submission" date="2024-06" db="EMBL/GenBank/DDBJ databases">
        <authorList>
            <person name="Chen R.Y."/>
        </authorList>
    </citation>
    <scope>NUCLEOTIDE SEQUENCE [LARGE SCALE GENOMIC DNA]</scope>
    <source>
        <strain evidence="3 4">D2</strain>
    </source>
</reference>
<organism evidence="3 4">
    <name type="scientific">Catenovulum sediminis</name>
    <dbReference type="NCBI Taxonomy" id="1740262"/>
    <lineage>
        <taxon>Bacteria</taxon>
        <taxon>Pseudomonadati</taxon>
        <taxon>Pseudomonadota</taxon>
        <taxon>Gammaproteobacteria</taxon>
        <taxon>Alteromonadales</taxon>
        <taxon>Alteromonadaceae</taxon>
        <taxon>Catenovulum</taxon>
    </lineage>
</organism>
<dbReference type="PANTHER" id="PTHR39569:SF1">
    <property type="entry name" value="INORGANIC TRIPHOSPHATASE"/>
    <property type="match status" value="1"/>
</dbReference>
<dbReference type="SUPFAM" id="SSF55154">
    <property type="entry name" value="CYTH-like phosphatases"/>
    <property type="match status" value="1"/>
</dbReference>
<keyword evidence="4" id="KW-1185">Reference proteome</keyword>
<dbReference type="EMBL" id="JBELOE010000075">
    <property type="protein sequence ID" value="MER2490848.1"/>
    <property type="molecule type" value="Genomic_DNA"/>
</dbReference>
<evidence type="ECO:0000259" key="2">
    <source>
        <dbReference type="PROSITE" id="PS51708"/>
    </source>
</evidence>
<dbReference type="InterPro" id="IPR033469">
    <property type="entry name" value="CYTH-like_dom_sf"/>
</dbReference>
<dbReference type="SMART" id="SM01118">
    <property type="entry name" value="CYTH"/>
    <property type="match status" value="1"/>
</dbReference>
<gene>
    <name evidence="3" type="ORF">ABS311_03000</name>
</gene>
<dbReference type="Pfam" id="PF05235">
    <property type="entry name" value="CHAD"/>
    <property type="match status" value="1"/>
</dbReference>
<dbReference type="CDD" id="cd07756">
    <property type="entry name" value="CYTH-like_Pase_CHAD"/>
    <property type="match status" value="1"/>
</dbReference>
<dbReference type="InterPro" id="IPR039013">
    <property type="entry name" value="YgiF"/>
</dbReference>
<name>A0ABV1RD43_9ALTE</name>
<dbReference type="Proteomes" id="UP001467690">
    <property type="component" value="Unassembled WGS sequence"/>
</dbReference>